<reference evidence="2 3" key="1">
    <citation type="journal article" date="2023" name="G3 (Bethesda)">
        <title>A chromosome-level genome assembly of Zasmidium syzygii isolated from banana leaves.</title>
        <authorList>
            <person name="van Westerhoven A.C."/>
            <person name="Mehrabi R."/>
            <person name="Talebi R."/>
            <person name="Steentjes M.B.F."/>
            <person name="Corcolon B."/>
            <person name="Chong P.A."/>
            <person name="Kema G.H.J."/>
            <person name="Seidl M.F."/>
        </authorList>
    </citation>
    <scope>NUCLEOTIDE SEQUENCE [LARGE SCALE GENOMIC DNA]</scope>
    <source>
        <strain evidence="2 3">P124</strain>
    </source>
</reference>
<organism evidence="2 3">
    <name type="scientific">Zasmidium cellare</name>
    <name type="common">Wine cellar mold</name>
    <name type="synonym">Racodium cellare</name>
    <dbReference type="NCBI Taxonomy" id="395010"/>
    <lineage>
        <taxon>Eukaryota</taxon>
        <taxon>Fungi</taxon>
        <taxon>Dikarya</taxon>
        <taxon>Ascomycota</taxon>
        <taxon>Pezizomycotina</taxon>
        <taxon>Dothideomycetes</taxon>
        <taxon>Dothideomycetidae</taxon>
        <taxon>Mycosphaerellales</taxon>
        <taxon>Mycosphaerellaceae</taxon>
        <taxon>Zasmidium</taxon>
    </lineage>
</organism>
<dbReference type="PANTHER" id="PTHR33604:SF3">
    <property type="entry name" value="OSJNBA0004B13.7 PROTEIN"/>
    <property type="match status" value="1"/>
</dbReference>
<dbReference type="PANTHER" id="PTHR33604">
    <property type="entry name" value="OSJNBA0004B13.7 PROTEIN"/>
    <property type="match status" value="1"/>
</dbReference>
<evidence type="ECO:0000256" key="1">
    <source>
        <dbReference type="SAM" id="Phobius"/>
    </source>
</evidence>
<protein>
    <submittedName>
        <fullName evidence="2">Uncharacterized protein</fullName>
    </submittedName>
</protein>
<gene>
    <name evidence="2" type="ORF">PRZ48_013902</name>
</gene>
<dbReference type="EMBL" id="JAXOVC010000013">
    <property type="protein sequence ID" value="KAK4494546.1"/>
    <property type="molecule type" value="Genomic_DNA"/>
</dbReference>
<evidence type="ECO:0000313" key="2">
    <source>
        <dbReference type="EMBL" id="KAK4494546.1"/>
    </source>
</evidence>
<keyword evidence="3" id="KW-1185">Reference proteome</keyword>
<sequence>MSARSRLLTKDEELGKRDDDFKPRRANSAAILLPWRWRKRRFLVGIAAIGFIYLFFQYIPVDLNPAAIQAAPTQYQDPYKAATYREPAGAPPRDPEAEQDEELKHYYNGVVRFYKLAQTLHRVGRTMGNMLQNRNVLFVASSAKSAANLIPMACEMAKIDRNYAHFALFGRSPLTMEEILEVNGVDTSECKVFFHDARGDYAEFSSDARAESATRGAMKHINDFVHPQVIIMDDSKKEDDFFAKAMRTKVKETGTALIEIPSGRYEEWLWMTRLDAGSLSNWHKPNIEILIHAPAESSGSLIRLLKSLYNAEYRGLKVPRLTIELPTKIEPALQNYLGGFMWPPWRDFSEQNGLSVRHRIPSARTSSEKASIRFVESFYPPNSKDNHVLVLSPQAEISPVYLQYLHFAILEYYYQYWGAGNDLMGISLDVPTAFLDGKEGFKPPTLSNMSYNKHADSKDIDQQSPSPFVYQGISSNANLIVGEKWAAFHDFLSKRIQASHSGKTGKKDHKLVPETEPAWVEFLMELARARGWTMLHPPASLVTIHNELAQIPEEFARPPASDTKATEVFKQSDHPEEEPFLLSADPPVPVEHVEADPSSNLMPLHQMLPFNGELQDLASLPWLDHEGTLTSQYNLEKRKNEYVPWLRAAVGGCQGADANRRRVVELLKTDDLFCLPGVETKFEDESEAGGDDWAEHVAKAIADSTASDGKDEFAMTMPTHEEPVGEKKAPAAVEAMNEAVGPMKEPELLSGHNIIQSEAEMQFPLPGNIRLEIEEPPAYTDEDTIDLSDHQQY</sequence>
<proteinExistence type="predicted"/>
<keyword evidence="1" id="KW-1133">Transmembrane helix</keyword>
<evidence type="ECO:0000313" key="3">
    <source>
        <dbReference type="Proteomes" id="UP001305779"/>
    </source>
</evidence>
<feature type="transmembrane region" description="Helical" evidence="1">
    <location>
        <begin position="42"/>
        <end position="59"/>
    </location>
</feature>
<accession>A0ABR0E023</accession>
<name>A0ABR0E023_ZASCE</name>
<dbReference type="Proteomes" id="UP001305779">
    <property type="component" value="Unassembled WGS sequence"/>
</dbReference>
<comment type="caution">
    <text evidence="2">The sequence shown here is derived from an EMBL/GenBank/DDBJ whole genome shotgun (WGS) entry which is preliminary data.</text>
</comment>
<keyword evidence="1" id="KW-0812">Transmembrane</keyword>
<keyword evidence="1" id="KW-0472">Membrane</keyword>